<dbReference type="Gene3D" id="3.30.200.20">
    <property type="entry name" value="Phosphorylase Kinase, domain 1"/>
    <property type="match status" value="1"/>
</dbReference>
<dbReference type="SMART" id="SM00473">
    <property type="entry name" value="PAN_AP"/>
    <property type="match status" value="1"/>
</dbReference>
<dbReference type="PANTHER" id="PTHR32444">
    <property type="entry name" value="BULB-TYPE LECTIN DOMAIN-CONTAINING PROTEIN"/>
    <property type="match status" value="1"/>
</dbReference>
<evidence type="ECO:0000259" key="13">
    <source>
        <dbReference type="PROSITE" id="PS50026"/>
    </source>
</evidence>
<dbReference type="GO" id="GO:0004674">
    <property type="term" value="F:protein serine/threonine kinase activity"/>
    <property type="evidence" value="ECO:0007669"/>
    <property type="project" value="UniProtKB-EC"/>
</dbReference>
<keyword evidence="3" id="KW-0812">Transmembrane</keyword>
<comment type="subcellular location">
    <subcellularLocation>
        <location evidence="1">Membrane</location>
        <topology evidence="1">Single-pass membrane protein</topology>
    </subcellularLocation>
</comment>
<name>A0AAV6HRH7_9ERIC</name>
<dbReference type="Pfam" id="PF01453">
    <property type="entry name" value="B_lectin"/>
    <property type="match status" value="1"/>
</dbReference>
<dbReference type="Proteomes" id="UP000823749">
    <property type="component" value="Chromosome 13"/>
</dbReference>
<dbReference type="InterPro" id="IPR003609">
    <property type="entry name" value="Pan_app"/>
</dbReference>
<evidence type="ECO:0000256" key="12">
    <source>
        <dbReference type="SAM" id="SignalP"/>
    </source>
</evidence>
<evidence type="ECO:0000256" key="11">
    <source>
        <dbReference type="PROSITE-ProRule" id="PRU00076"/>
    </source>
</evidence>
<evidence type="ECO:0000256" key="8">
    <source>
        <dbReference type="ARBA" id="ARBA00023180"/>
    </source>
</evidence>
<proteinExistence type="predicted"/>
<comment type="caution">
    <text evidence="16">The sequence shown here is derived from an EMBL/GenBank/DDBJ whole genome shotgun (WGS) entry which is preliminary data.</text>
</comment>
<reference evidence="16 17" key="1">
    <citation type="submission" date="2020-08" db="EMBL/GenBank/DDBJ databases">
        <title>Plant Genome Project.</title>
        <authorList>
            <person name="Zhang R.-G."/>
        </authorList>
    </citation>
    <scope>NUCLEOTIDE SEQUENCE [LARGE SCALE GENOMIC DNA]</scope>
    <source>
        <strain evidence="16">WSP0</strain>
        <tissue evidence="16">Leaf</tissue>
    </source>
</reference>
<feature type="domain" description="Apple" evidence="15">
    <location>
        <begin position="345"/>
        <end position="427"/>
    </location>
</feature>
<dbReference type="Pfam" id="PF08276">
    <property type="entry name" value="PAN_2"/>
    <property type="match status" value="1"/>
</dbReference>
<dbReference type="PROSITE" id="PS50927">
    <property type="entry name" value="BULB_LECTIN"/>
    <property type="match status" value="1"/>
</dbReference>
<dbReference type="InterPro" id="IPR011009">
    <property type="entry name" value="Kinase-like_dom_sf"/>
</dbReference>
<evidence type="ECO:0000256" key="2">
    <source>
        <dbReference type="ARBA" id="ARBA00012513"/>
    </source>
</evidence>
<keyword evidence="7" id="KW-1015">Disulfide bond</keyword>
<evidence type="ECO:0000259" key="15">
    <source>
        <dbReference type="PROSITE" id="PS50948"/>
    </source>
</evidence>
<evidence type="ECO:0000256" key="3">
    <source>
        <dbReference type="ARBA" id="ARBA00022692"/>
    </source>
</evidence>
<evidence type="ECO:0000259" key="14">
    <source>
        <dbReference type="PROSITE" id="PS50927"/>
    </source>
</evidence>
<evidence type="ECO:0000313" key="17">
    <source>
        <dbReference type="Proteomes" id="UP000823749"/>
    </source>
</evidence>
<dbReference type="EC" id="2.7.11.1" evidence="2"/>
<keyword evidence="17" id="KW-1185">Reference proteome</keyword>
<evidence type="ECO:0000313" key="16">
    <source>
        <dbReference type="EMBL" id="KAG5516615.1"/>
    </source>
</evidence>
<dbReference type="InterPro" id="IPR021820">
    <property type="entry name" value="S-locus_recpt_kinase_C"/>
</dbReference>
<comment type="catalytic activity">
    <reaction evidence="9">
        <text>L-threonyl-[protein] + ATP = O-phospho-L-threonyl-[protein] + ADP + H(+)</text>
        <dbReference type="Rhea" id="RHEA:46608"/>
        <dbReference type="Rhea" id="RHEA-COMP:11060"/>
        <dbReference type="Rhea" id="RHEA-COMP:11605"/>
        <dbReference type="ChEBI" id="CHEBI:15378"/>
        <dbReference type="ChEBI" id="CHEBI:30013"/>
        <dbReference type="ChEBI" id="CHEBI:30616"/>
        <dbReference type="ChEBI" id="CHEBI:61977"/>
        <dbReference type="ChEBI" id="CHEBI:456216"/>
        <dbReference type="EC" id="2.7.11.1"/>
    </reaction>
</comment>
<dbReference type="PROSITE" id="PS50948">
    <property type="entry name" value="PAN"/>
    <property type="match status" value="1"/>
</dbReference>
<feature type="domain" description="EGF-like" evidence="13">
    <location>
        <begin position="285"/>
        <end position="325"/>
    </location>
</feature>
<evidence type="ECO:0000256" key="5">
    <source>
        <dbReference type="ARBA" id="ARBA00022989"/>
    </source>
</evidence>
<evidence type="ECO:0000256" key="7">
    <source>
        <dbReference type="ARBA" id="ARBA00023157"/>
    </source>
</evidence>
<feature type="signal peptide" evidence="12">
    <location>
        <begin position="1"/>
        <end position="23"/>
    </location>
</feature>
<dbReference type="SUPFAM" id="SSF56112">
    <property type="entry name" value="Protein kinase-like (PK-like)"/>
    <property type="match status" value="1"/>
</dbReference>
<keyword evidence="6" id="KW-0472">Membrane</keyword>
<organism evidence="16 17">
    <name type="scientific">Rhododendron griersonianum</name>
    <dbReference type="NCBI Taxonomy" id="479676"/>
    <lineage>
        <taxon>Eukaryota</taxon>
        <taxon>Viridiplantae</taxon>
        <taxon>Streptophyta</taxon>
        <taxon>Embryophyta</taxon>
        <taxon>Tracheophyta</taxon>
        <taxon>Spermatophyta</taxon>
        <taxon>Magnoliopsida</taxon>
        <taxon>eudicotyledons</taxon>
        <taxon>Gunneridae</taxon>
        <taxon>Pentapetalae</taxon>
        <taxon>asterids</taxon>
        <taxon>Ericales</taxon>
        <taxon>Ericaceae</taxon>
        <taxon>Ericoideae</taxon>
        <taxon>Rhodoreae</taxon>
        <taxon>Rhododendron</taxon>
    </lineage>
</organism>
<dbReference type="InterPro" id="IPR001480">
    <property type="entry name" value="Bulb-type_lectin_dom"/>
</dbReference>
<dbReference type="GO" id="GO:0048544">
    <property type="term" value="P:recognition of pollen"/>
    <property type="evidence" value="ECO:0007669"/>
    <property type="project" value="InterPro"/>
</dbReference>
<dbReference type="FunFam" id="2.90.10.10:FF:000005">
    <property type="entry name" value="G-type lectin S-receptor-like serine/threonine-protein kinase"/>
    <property type="match status" value="1"/>
</dbReference>
<evidence type="ECO:0000256" key="6">
    <source>
        <dbReference type="ARBA" id="ARBA00023136"/>
    </source>
</evidence>
<keyword evidence="4 12" id="KW-0732">Signal</keyword>
<gene>
    <name evidence="16" type="ORF">RHGRI_037369</name>
</gene>
<accession>A0AAV6HRH7</accession>
<dbReference type="SUPFAM" id="SSF51110">
    <property type="entry name" value="alpha-D-mannose-specific plant lectins"/>
    <property type="match status" value="1"/>
</dbReference>
<dbReference type="AlphaFoldDB" id="A0AAV6HRH7"/>
<sequence length="652" mass="71634">MSHDTKILCSIFLILLQFQFQFCTPTSTINTTQSLKDGDLLISSNQTFALGFFTPGKSTNRYLGIWYNKVSEQTVVWVANRGDPINDTSGSLSFDITGNLVVTGPDRNNPVWSTNVSDPTLAKNSSAQLLDSGNLVVLDSNGVVVWQSFDYPTNTVLPNLRFGVNRKTGLDRFLTSWKSGDDPGPGEYSFKMDLNGSPQLFLYKGSGLVWRAGSWIGRGWSGIPEMTTTFIFNLSYVENQDEVTLSYSIHDPSISSRLVLNESGMLQRLTWNDNEHRWGEFYTAPKKPCDSYNYCGPNGNCDPSNVGMGQFECTCLPGFEPNSARDWYLRDGSGGCVRERGGHVCRSGEGFEKVPLAKVPNTWTARVDRGVTGLKECESECLRNCSCNAYASADVSRGDSGCVMWHGDLMDSRVFSSGGQDLYIRVDAVELGITEQQNLLFSADSTTSLEASSMGKHFDESGTNPELPYFDLSTIVSATGNFSLDNKLGEGGFGAVYKVPSKMESITQSDTLLKIMHGYCTKIRWLMSTAEGFPSIWCTPFVLYWKSIILVWSLWQEGGAMEIVGSWMTESDSDKEVLRCIHIALLCVQESANDRPNMSDVAFMLCNETTLPPPKQPAFIFKGAGSKPDTSSSASAGAVSINDVTLSAIQAR</sequence>
<dbReference type="PROSITE" id="PS50026">
    <property type="entry name" value="EGF_3"/>
    <property type="match status" value="1"/>
</dbReference>
<dbReference type="GO" id="GO:0016020">
    <property type="term" value="C:membrane"/>
    <property type="evidence" value="ECO:0007669"/>
    <property type="project" value="UniProtKB-SubCell"/>
</dbReference>
<dbReference type="InterPro" id="IPR000742">
    <property type="entry name" value="EGF"/>
</dbReference>
<feature type="domain" description="Bulb-type lectin" evidence="14">
    <location>
        <begin position="26"/>
        <end position="150"/>
    </location>
</feature>
<evidence type="ECO:0000256" key="9">
    <source>
        <dbReference type="ARBA" id="ARBA00047899"/>
    </source>
</evidence>
<comment type="caution">
    <text evidence="11">Lacks conserved residue(s) required for the propagation of feature annotation.</text>
</comment>
<comment type="catalytic activity">
    <reaction evidence="10">
        <text>L-seryl-[protein] + ATP = O-phospho-L-seryl-[protein] + ADP + H(+)</text>
        <dbReference type="Rhea" id="RHEA:17989"/>
        <dbReference type="Rhea" id="RHEA-COMP:9863"/>
        <dbReference type="Rhea" id="RHEA-COMP:11604"/>
        <dbReference type="ChEBI" id="CHEBI:15378"/>
        <dbReference type="ChEBI" id="CHEBI:29999"/>
        <dbReference type="ChEBI" id="CHEBI:30616"/>
        <dbReference type="ChEBI" id="CHEBI:83421"/>
        <dbReference type="ChEBI" id="CHEBI:456216"/>
        <dbReference type="EC" id="2.7.11.1"/>
    </reaction>
</comment>
<feature type="chain" id="PRO_5043406111" description="non-specific serine/threonine protein kinase" evidence="12">
    <location>
        <begin position="24"/>
        <end position="652"/>
    </location>
</feature>
<evidence type="ECO:0000256" key="1">
    <source>
        <dbReference type="ARBA" id="ARBA00004167"/>
    </source>
</evidence>
<dbReference type="EMBL" id="JACTNZ010000013">
    <property type="protein sequence ID" value="KAG5516615.1"/>
    <property type="molecule type" value="Genomic_DNA"/>
</dbReference>
<dbReference type="Gene3D" id="2.90.10.10">
    <property type="entry name" value="Bulb-type lectin domain"/>
    <property type="match status" value="1"/>
</dbReference>
<dbReference type="InterPro" id="IPR000858">
    <property type="entry name" value="S_locus_glycoprot_dom"/>
</dbReference>
<evidence type="ECO:0000256" key="4">
    <source>
        <dbReference type="ARBA" id="ARBA00022729"/>
    </source>
</evidence>
<dbReference type="CDD" id="cd01098">
    <property type="entry name" value="PAN_AP_plant"/>
    <property type="match status" value="1"/>
</dbReference>
<dbReference type="CDD" id="cd00028">
    <property type="entry name" value="B_lectin"/>
    <property type="match status" value="1"/>
</dbReference>
<keyword evidence="5" id="KW-1133">Transmembrane helix</keyword>
<dbReference type="Pfam" id="PF11883">
    <property type="entry name" value="DUF3403"/>
    <property type="match status" value="1"/>
</dbReference>
<keyword evidence="8" id="KW-0325">Glycoprotein</keyword>
<dbReference type="PANTHER" id="PTHR32444:SF63">
    <property type="entry name" value="G-TYPE LECTIN S-RECEPTOR-LIKE SERINE_THREONINE-PROTEIN KINASE RKS1"/>
    <property type="match status" value="1"/>
</dbReference>
<keyword evidence="11" id="KW-0245">EGF-like domain</keyword>
<dbReference type="SMART" id="SM00108">
    <property type="entry name" value="B_lectin"/>
    <property type="match status" value="1"/>
</dbReference>
<evidence type="ECO:0000256" key="10">
    <source>
        <dbReference type="ARBA" id="ARBA00048679"/>
    </source>
</evidence>
<protein>
    <recommendedName>
        <fullName evidence="2">non-specific serine/threonine protein kinase</fullName>
        <ecNumber evidence="2">2.7.11.1</ecNumber>
    </recommendedName>
</protein>
<dbReference type="Gene3D" id="1.10.510.10">
    <property type="entry name" value="Transferase(Phosphotransferase) domain 1"/>
    <property type="match status" value="1"/>
</dbReference>
<dbReference type="CDD" id="cd00054">
    <property type="entry name" value="EGF_CA"/>
    <property type="match status" value="1"/>
</dbReference>
<dbReference type="InterPro" id="IPR036426">
    <property type="entry name" value="Bulb-type_lectin_dom_sf"/>
</dbReference>
<dbReference type="Pfam" id="PF00954">
    <property type="entry name" value="S_locus_glycop"/>
    <property type="match status" value="1"/>
</dbReference>